<sequence>MSKQPTRLPTPPPISSSPPFSLTSSPLFGQQVPLSSPSKHGRSSTDIVARQVEEDGTGYLHVAGTEMEAEGCDTVWTGFTGVPTGIPLASPEQIPETATATAAGEVSRTSPRPAVQSGTLESQETTSTDKLDIEFGDGQDLVQVQVQAEAELQLAGGSRKVGVCVEREEGNQVEAHEVEKPVARKRKRSTTPAPLPPLPTSPSTSRQLSRNPMAIHPSRTDQSHVENDLISQKPELEPAPAPAPDEDTDADAWRYTEDDAYAASKFGGIGEYMRHKRMKLQIQNRAIAESRGGAQYPQIFQGLEIYINGYVRPSLETLRELIMMHGGTYIPYLDRKGMITHIIASNLTPAKFREFSKYKVVLPAWLTDSVERGQLLDWKAYRLVPKGGGEEQGMRGGMSQFLAGAAAKGGADKGKGKERAQVVDLLNEEMVVDHGVPIVQPVPRRLRFEAVPDVVHLPAKASSVEPVTKEDMDTPHPTRSPQPPNPATAKASTTPSKNPHLAPVFFGKSPNSIKQLAAPPKGQSIGLTSDPLTFAHAAAMGYAAGAENMDAKRLMKSAEWREQHTAANEGFLEGYYQNSRLHHLSSWKAELKLLVAQAQSAAESSEIIHTLAPGAVPVPANELSFTDSTLPKAHTRPTTTTIGQGRSNNGNFEKSIFHVDFDAFFVSCGLATRPELRGKPVVVCHSQGTQGSAKDDRNQNATDSGKGSTSEIASCSYEARAKGVKNGMSLGQARRLCPDVQTMPYEFETYKKFSLAFYTILMAYADELQAVSVDEALIDVTSQVQALADAPPEFESSARVSVADEGNHALQDPGDAGDPLRKLSSPLPSTPNQLLDVTEIIPDVSQREAEMEPVKASPDWAKVLAEKIRSDVRKATGCEVSIGIADNILLARLATRHAKPAGSFHLLHEAVPAFMADLEVGELPNFGYSTQQKIMEKFGTKKCGELLGKPKGVLQDVLGNKTGESLYNFIRGIDKRKLEPHKERKSVSAEVNYGIRFISDSEAEQFLINLSKEVAKRLKAIDRLGRLLTLKIMTRHPDAPLEAPKFMGHGVCDVVNKSAILSNGRGGATDDPTHIADTVLGIFRAGKFDSTELRGVGIQVQKLESKSDALPVLEDGQHRLGFAVRAQPEASKADVPPAKEDPIIPPSTIISIPSGNEEDVNPIDSKDIVTAAHRQFFNEPPTRKTSESARMSKFGKRRTTTTTVATAAMLPPAPSEIDPEVWGFLPQEDQSAYRQAWLNQGIKIPRIFMEQPKATTSKLLDEPRVLFPDAQRTTKGTLTRGRSTSVQLGRKQRSESVLSKIKASPVRQHSRSVTPANEEVVDISGSSTPPAPGEYKDADLLALGLDLQVFYNLPRKVQAESYRDAAMSRTTREQLTKKGGHSNPVSPRAAGFKSPHKQTPAIEVQDAPRRPKMNGTSDIETIMDMIREWMDRSCHEEPNQTEVKVIRKYLLRCVDAETAGIGGIQDAARVMGYWRRRCMRVWPKAAAIGSAGNARPGRDIEASWRRAFKEVRREVDDLVQARFGGPLVLP</sequence>
<reference evidence="1" key="1">
    <citation type="submission" date="2023-04" db="EMBL/GenBank/DDBJ databases">
        <title>Draft Genome sequencing of Naganishia species isolated from polar environments using Oxford Nanopore Technology.</title>
        <authorList>
            <person name="Leo P."/>
            <person name="Venkateswaran K."/>
        </authorList>
    </citation>
    <scope>NUCLEOTIDE SEQUENCE</scope>
    <source>
        <strain evidence="1">MNA-CCFEE 5425</strain>
    </source>
</reference>
<evidence type="ECO:0000313" key="1">
    <source>
        <dbReference type="EMBL" id="KAJ9118207.1"/>
    </source>
</evidence>
<accession>A0ACC2X2T7</accession>
<evidence type="ECO:0000313" key="2">
    <source>
        <dbReference type="Proteomes" id="UP001243375"/>
    </source>
</evidence>
<dbReference type="EMBL" id="JASBWU010000011">
    <property type="protein sequence ID" value="KAJ9118207.1"/>
    <property type="molecule type" value="Genomic_DNA"/>
</dbReference>
<keyword evidence="2" id="KW-1185">Reference proteome</keyword>
<comment type="caution">
    <text evidence="1">The sequence shown here is derived from an EMBL/GenBank/DDBJ whole genome shotgun (WGS) entry which is preliminary data.</text>
</comment>
<proteinExistence type="predicted"/>
<protein>
    <submittedName>
        <fullName evidence="1">Uncharacterized protein</fullName>
    </submittedName>
</protein>
<organism evidence="1 2">
    <name type="scientific">Naganishia vaughanmartiniae</name>
    <dbReference type="NCBI Taxonomy" id="1424756"/>
    <lineage>
        <taxon>Eukaryota</taxon>
        <taxon>Fungi</taxon>
        <taxon>Dikarya</taxon>
        <taxon>Basidiomycota</taxon>
        <taxon>Agaricomycotina</taxon>
        <taxon>Tremellomycetes</taxon>
        <taxon>Filobasidiales</taxon>
        <taxon>Filobasidiaceae</taxon>
        <taxon>Naganishia</taxon>
    </lineage>
</organism>
<name>A0ACC2X2T7_9TREE</name>
<gene>
    <name evidence="1" type="ORF">QFC22_004113</name>
</gene>
<dbReference type="Proteomes" id="UP001243375">
    <property type="component" value="Unassembled WGS sequence"/>
</dbReference>